<evidence type="ECO:0000313" key="1">
    <source>
        <dbReference type="EMBL" id="JAD90414.1"/>
    </source>
</evidence>
<sequence length="68" mass="7463">MKERILCPGLASLARSSAGFTPDRVIVVKSSLQRQYCVVAAGSFPRCFMAALCIPCISEVHQVMCCRR</sequence>
<name>A0A0A9RY34_ARUDO</name>
<dbReference type="AlphaFoldDB" id="A0A0A9RY34"/>
<dbReference type="EMBL" id="GBRH01207481">
    <property type="protein sequence ID" value="JAD90414.1"/>
    <property type="molecule type" value="Transcribed_RNA"/>
</dbReference>
<proteinExistence type="predicted"/>
<accession>A0A0A9RY34</accession>
<organism evidence="1">
    <name type="scientific">Arundo donax</name>
    <name type="common">Giant reed</name>
    <name type="synonym">Donax arundinaceus</name>
    <dbReference type="NCBI Taxonomy" id="35708"/>
    <lineage>
        <taxon>Eukaryota</taxon>
        <taxon>Viridiplantae</taxon>
        <taxon>Streptophyta</taxon>
        <taxon>Embryophyta</taxon>
        <taxon>Tracheophyta</taxon>
        <taxon>Spermatophyta</taxon>
        <taxon>Magnoliopsida</taxon>
        <taxon>Liliopsida</taxon>
        <taxon>Poales</taxon>
        <taxon>Poaceae</taxon>
        <taxon>PACMAD clade</taxon>
        <taxon>Arundinoideae</taxon>
        <taxon>Arundineae</taxon>
        <taxon>Arundo</taxon>
    </lineage>
</organism>
<reference evidence="1" key="1">
    <citation type="submission" date="2014-09" db="EMBL/GenBank/DDBJ databases">
        <authorList>
            <person name="Magalhaes I.L.F."/>
            <person name="Oliveira U."/>
            <person name="Santos F.R."/>
            <person name="Vidigal T.H.D.A."/>
            <person name="Brescovit A.D."/>
            <person name="Santos A.J."/>
        </authorList>
    </citation>
    <scope>NUCLEOTIDE SEQUENCE</scope>
    <source>
        <tissue evidence="1">Shoot tissue taken approximately 20 cm above the soil surface</tissue>
    </source>
</reference>
<protein>
    <submittedName>
        <fullName evidence="1">Uncharacterized protein</fullName>
    </submittedName>
</protein>
<reference evidence="1" key="2">
    <citation type="journal article" date="2015" name="Data Brief">
        <title>Shoot transcriptome of the giant reed, Arundo donax.</title>
        <authorList>
            <person name="Barrero R.A."/>
            <person name="Guerrero F.D."/>
            <person name="Moolhuijzen P."/>
            <person name="Goolsby J.A."/>
            <person name="Tidwell J."/>
            <person name="Bellgard S.E."/>
            <person name="Bellgard M.I."/>
        </authorList>
    </citation>
    <scope>NUCLEOTIDE SEQUENCE</scope>
    <source>
        <tissue evidence="1">Shoot tissue taken approximately 20 cm above the soil surface</tissue>
    </source>
</reference>